<dbReference type="Proteomes" id="UP001516400">
    <property type="component" value="Unassembled WGS sequence"/>
</dbReference>
<feature type="chain" id="PRO_5044854893" evidence="1">
    <location>
        <begin position="17"/>
        <end position="113"/>
    </location>
</feature>
<evidence type="ECO:0000313" key="2">
    <source>
        <dbReference type="EMBL" id="KAL3289073.1"/>
    </source>
</evidence>
<dbReference type="EMBL" id="JABFTP020000185">
    <property type="protein sequence ID" value="KAL3289073.1"/>
    <property type="molecule type" value="Genomic_DNA"/>
</dbReference>
<protein>
    <submittedName>
        <fullName evidence="2">Uncharacterized protein</fullName>
    </submittedName>
</protein>
<accession>A0ABD2PE41</accession>
<keyword evidence="3" id="KW-1185">Reference proteome</keyword>
<dbReference type="AlphaFoldDB" id="A0ABD2PE41"/>
<proteinExistence type="predicted"/>
<evidence type="ECO:0000313" key="3">
    <source>
        <dbReference type="Proteomes" id="UP001516400"/>
    </source>
</evidence>
<name>A0ABD2PE41_9CUCU</name>
<gene>
    <name evidence="2" type="ORF">HHI36_003515</name>
</gene>
<feature type="signal peptide" evidence="1">
    <location>
        <begin position="1"/>
        <end position="16"/>
    </location>
</feature>
<organism evidence="2 3">
    <name type="scientific">Cryptolaemus montrouzieri</name>
    <dbReference type="NCBI Taxonomy" id="559131"/>
    <lineage>
        <taxon>Eukaryota</taxon>
        <taxon>Metazoa</taxon>
        <taxon>Ecdysozoa</taxon>
        <taxon>Arthropoda</taxon>
        <taxon>Hexapoda</taxon>
        <taxon>Insecta</taxon>
        <taxon>Pterygota</taxon>
        <taxon>Neoptera</taxon>
        <taxon>Endopterygota</taxon>
        <taxon>Coleoptera</taxon>
        <taxon>Polyphaga</taxon>
        <taxon>Cucujiformia</taxon>
        <taxon>Coccinelloidea</taxon>
        <taxon>Coccinellidae</taxon>
        <taxon>Scymninae</taxon>
        <taxon>Scymnini</taxon>
        <taxon>Cryptolaemus</taxon>
    </lineage>
</organism>
<evidence type="ECO:0000256" key="1">
    <source>
        <dbReference type="SAM" id="SignalP"/>
    </source>
</evidence>
<comment type="caution">
    <text evidence="2">The sequence shown here is derived from an EMBL/GenBank/DDBJ whole genome shotgun (WGS) entry which is preliminary data.</text>
</comment>
<sequence>MFKILIIFAFLGEIKGKENKQEEILRDTDPSASNNGRFFGSPSLYGMYNVPPPGQFYPTQNGMPFGQEMMYPQVYPPMYGAYPPYYRPQMYAQTQSANYLQTYGNLYRKNNGK</sequence>
<keyword evidence="1" id="KW-0732">Signal</keyword>
<reference evidence="2 3" key="1">
    <citation type="journal article" date="2021" name="BMC Biol.">
        <title>Horizontally acquired antibacterial genes associated with adaptive radiation of ladybird beetles.</title>
        <authorList>
            <person name="Li H.S."/>
            <person name="Tang X.F."/>
            <person name="Huang Y.H."/>
            <person name="Xu Z.Y."/>
            <person name="Chen M.L."/>
            <person name="Du X.Y."/>
            <person name="Qiu B.Y."/>
            <person name="Chen P.T."/>
            <person name="Zhang W."/>
            <person name="Slipinski A."/>
            <person name="Escalona H.E."/>
            <person name="Waterhouse R.M."/>
            <person name="Zwick A."/>
            <person name="Pang H."/>
        </authorList>
    </citation>
    <scope>NUCLEOTIDE SEQUENCE [LARGE SCALE GENOMIC DNA]</scope>
    <source>
        <strain evidence="2">SYSU2018</strain>
    </source>
</reference>